<accession>A0ABQ6VD85</accession>
<evidence type="ECO:0000313" key="3">
    <source>
        <dbReference type="Proteomes" id="UP000436181"/>
    </source>
</evidence>
<dbReference type="Pfam" id="PF13508">
    <property type="entry name" value="Acetyltransf_7"/>
    <property type="match status" value="1"/>
</dbReference>
<reference evidence="2 3" key="1">
    <citation type="submission" date="2019-10" db="EMBL/GenBank/DDBJ databases">
        <title>Corynebacterium sp novel species isolated from the respiratory tract of Marmot.</title>
        <authorList>
            <person name="Zhang G."/>
        </authorList>
    </citation>
    <scope>NUCLEOTIDE SEQUENCE [LARGE SCALE GENOMIC DNA]</scope>
    <source>
        <strain evidence="2 3">336</strain>
    </source>
</reference>
<dbReference type="Gene3D" id="3.40.630.30">
    <property type="match status" value="1"/>
</dbReference>
<gene>
    <name evidence="2" type="ORF">F8377_06160</name>
</gene>
<evidence type="ECO:0000259" key="1">
    <source>
        <dbReference type="Pfam" id="PF13508"/>
    </source>
</evidence>
<dbReference type="RefSeq" id="WP_151844389.1">
    <property type="nucleotide sequence ID" value="NZ_WBZJ01000002.1"/>
</dbReference>
<comment type="caution">
    <text evidence="2">The sequence shown here is derived from an EMBL/GenBank/DDBJ whole genome shotgun (WGS) entry which is preliminary data.</text>
</comment>
<organism evidence="2 3">
    <name type="scientific">Corynebacterium zhongnanshanii</name>
    <dbReference type="NCBI Taxonomy" id="2768834"/>
    <lineage>
        <taxon>Bacteria</taxon>
        <taxon>Bacillati</taxon>
        <taxon>Actinomycetota</taxon>
        <taxon>Actinomycetes</taxon>
        <taxon>Mycobacteriales</taxon>
        <taxon>Corynebacteriaceae</taxon>
        <taxon>Corynebacterium</taxon>
    </lineage>
</organism>
<dbReference type="InterPro" id="IPR000182">
    <property type="entry name" value="GNAT_dom"/>
</dbReference>
<dbReference type="SUPFAM" id="SSF55729">
    <property type="entry name" value="Acyl-CoA N-acyltransferases (Nat)"/>
    <property type="match status" value="1"/>
</dbReference>
<proteinExistence type="predicted"/>
<protein>
    <submittedName>
        <fullName evidence="2">GNAT family N-acetyltransferase</fullName>
    </submittedName>
</protein>
<evidence type="ECO:0000313" key="2">
    <source>
        <dbReference type="EMBL" id="KAB3520827.1"/>
    </source>
</evidence>
<feature type="domain" description="N-acetyltransferase" evidence="1">
    <location>
        <begin position="123"/>
        <end position="181"/>
    </location>
</feature>
<dbReference type="EMBL" id="WBZJ01000002">
    <property type="protein sequence ID" value="KAB3520827.1"/>
    <property type="molecule type" value="Genomic_DNA"/>
</dbReference>
<keyword evidence="3" id="KW-1185">Reference proteome</keyword>
<dbReference type="Proteomes" id="UP000436181">
    <property type="component" value="Unassembled WGS sequence"/>
</dbReference>
<dbReference type="InterPro" id="IPR016181">
    <property type="entry name" value="Acyl_CoA_acyltransferase"/>
</dbReference>
<sequence length="206" mass="23451">MTPPDLDASVTVSIVTADARHFIHRIDELIDIHLQAMRYPSSAHLSRRNLWIANAHREDFTCSMALIHHSTSAPDITDPRQRVAGVAYCFKGTPDSWWYQQVARGLSIHGHSPEAVAKELSDYAELSEIHVRPTAQHRGIGEALLHDVLTRTPQDTVMLSTPEVPREDNAAWKLYRKLGFQDVLRDFYFPSDPRPFGILRRYRTAS</sequence>
<name>A0ABQ6VD85_9CORY</name>
<dbReference type="CDD" id="cd04301">
    <property type="entry name" value="NAT_SF"/>
    <property type="match status" value="1"/>
</dbReference>